<organism evidence="2 3">
    <name type="scientific">Tardiphaga alba</name>
    <dbReference type="NCBI Taxonomy" id="340268"/>
    <lineage>
        <taxon>Bacteria</taxon>
        <taxon>Pseudomonadati</taxon>
        <taxon>Pseudomonadota</taxon>
        <taxon>Alphaproteobacteria</taxon>
        <taxon>Hyphomicrobiales</taxon>
        <taxon>Nitrobacteraceae</taxon>
        <taxon>Tardiphaga</taxon>
    </lineage>
</organism>
<keyword evidence="3" id="KW-1185">Reference proteome</keyword>
<dbReference type="InterPro" id="IPR025139">
    <property type="entry name" value="DUF4062"/>
</dbReference>
<evidence type="ECO:0000313" key="2">
    <source>
        <dbReference type="EMBL" id="QUS39800.1"/>
    </source>
</evidence>
<accession>A0ABX8ADA2</accession>
<reference evidence="2 3" key="1">
    <citation type="submission" date="2019-02" db="EMBL/GenBank/DDBJ databases">
        <title>Emended description of the genus Rhodopseudomonas and description of Rhodopseudomonas albus sp. nov., a non-phototrophic, heavy-metal-tolerant bacterium isolated from garden soil.</title>
        <authorList>
            <person name="Bao Z."/>
            <person name="Cao W.W."/>
            <person name="Sato Y."/>
            <person name="Nishizawa T."/>
            <person name="Zhao J."/>
            <person name="Guo Y."/>
            <person name="Ohta H."/>
        </authorList>
    </citation>
    <scope>NUCLEOTIDE SEQUENCE [LARGE SCALE GENOMIC DNA]</scope>
    <source>
        <strain evidence="2 3">SK50-23</strain>
    </source>
</reference>
<dbReference type="EMBL" id="CP036498">
    <property type="protein sequence ID" value="QUS39800.1"/>
    <property type="molecule type" value="Genomic_DNA"/>
</dbReference>
<dbReference type="Pfam" id="PF13271">
    <property type="entry name" value="DUF4062"/>
    <property type="match status" value="1"/>
</dbReference>
<gene>
    <name evidence="2" type="ORF">RPMA_13845</name>
</gene>
<feature type="domain" description="DUF4062" evidence="1">
    <location>
        <begin position="6"/>
        <end position="87"/>
    </location>
</feature>
<evidence type="ECO:0000313" key="3">
    <source>
        <dbReference type="Proteomes" id="UP000682843"/>
    </source>
</evidence>
<sequence>MDKVFQVFVSSTFTDLEEERRRVTDTLAKAGHFVAGMELFPATDQQQLDFIKRVIDRSDYYVVVVAGRYGSLSDDGLSFTEKEFQYARSKGIPVLAFIHASPSTIPVGKTDQEADKAEKLEAFKSKLKAGRMVEFWTDPSDLCTKIVIAVSNAINLSPGVGWVRGDQAIDPKVLQESERLRIENQDLRARLATAESTEIVFDDSLLGPDDNITFLVTREISDSNVNDRPKLSHHDVETTAGFIFLSIYDRLLTEPSESQLEGIIGRALSSEIAESKKGSVFRIEEEAVVALRHQLEALDLIEAFGESSTNSTGPFSFTSNYVCWRPSLKGRRYFVNKKAKLRSHLSNRSSNEE</sequence>
<dbReference type="Proteomes" id="UP000682843">
    <property type="component" value="Chromosome"/>
</dbReference>
<evidence type="ECO:0000259" key="1">
    <source>
        <dbReference type="Pfam" id="PF13271"/>
    </source>
</evidence>
<name>A0ABX8ADA2_9BRAD</name>
<proteinExistence type="predicted"/>
<protein>
    <submittedName>
        <fullName evidence="2">DUF4062 domain-containing protein</fullName>
    </submittedName>
</protein>
<dbReference type="RefSeq" id="WP_211913354.1">
    <property type="nucleotide sequence ID" value="NZ_CP036498.1"/>
</dbReference>